<sequence>MESEGLRGSSNPSGMLASLLSKRSKLNEELRAIENQVYEMETSYLQDPSQCGNVLKGFEGFLSASKSTALLKRSRKFQPEDRLFSLSSITSPAAEELAGGRDDGRSDLGGGRSKGGVYANGQGKPKKGRPTPRDAKKHRPSDQDFDYEDDPDLTS</sequence>
<dbReference type="Proteomes" id="UP001057402">
    <property type="component" value="Chromosome 5"/>
</dbReference>
<dbReference type="EMBL" id="CM042884">
    <property type="protein sequence ID" value="KAI4368404.1"/>
    <property type="molecule type" value="Genomic_DNA"/>
</dbReference>
<protein>
    <submittedName>
        <fullName evidence="1">Uncharacterized protein</fullName>
    </submittedName>
</protein>
<proteinExistence type="predicted"/>
<evidence type="ECO:0000313" key="1">
    <source>
        <dbReference type="EMBL" id="KAI4368404.1"/>
    </source>
</evidence>
<accession>A0ACB9QSL5</accession>
<evidence type="ECO:0000313" key="2">
    <source>
        <dbReference type="Proteomes" id="UP001057402"/>
    </source>
</evidence>
<name>A0ACB9QSL5_9MYRT</name>
<reference evidence="2" key="1">
    <citation type="journal article" date="2023" name="Front. Plant Sci.">
        <title>Chromosomal-level genome assembly of Melastoma candidum provides insights into trichome evolution.</title>
        <authorList>
            <person name="Zhong Y."/>
            <person name="Wu W."/>
            <person name="Sun C."/>
            <person name="Zou P."/>
            <person name="Liu Y."/>
            <person name="Dai S."/>
            <person name="Zhou R."/>
        </authorList>
    </citation>
    <scope>NUCLEOTIDE SEQUENCE [LARGE SCALE GENOMIC DNA]</scope>
</reference>
<keyword evidence="2" id="KW-1185">Reference proteome</keyword>
<organism evidence="1 2">
    <name type="scientific">Melastoma candidum</name>
    <dbReference type="NCBI Taxonomy" id="119954"/>
    <lineage>
        <taxon>Eukaryota</taxon>
        <taxon>Viridiplantae</taxon>
        <taxon>Streptophyta</taxon>
        <taxon>Embryophyta</taxon>
        <taxon>Tracheophyta</taxon>
        <taxon>Spermatophyta</taxon>
        <taxon>Magnoliopsida</taxon>
        <taxon>eudicotyledons</taxon>
        <taxon>Gunneridae</taxon>
        <taxon>Pentapetalae</taxon>
        <taxon>rosids</taxon>
        <taxon>malvids</taxon>
        <taxon>Myrtales</taxon>
        <taxon>Melastomataceae</taxon>
        <taxon>Melastomatoideae</taxon>
        <taxon>Melastomateae</taxon>
        <taxon>Melastoma</taxon>
    </lineage>
</organism>
<gene>
    <name evidence="1" type="ORF">MLD38_016963</name>
</gene>
<comment type="caution">
    <text evidence="1">The sequence shown here is derived from an EMBL/GenBank/DDBJ whole genome shotgun (WGS) entry which is preliminary data.</text>
</comment>